<keyword evidence="1" id="KW-0028">Amino-acid biosynthesis</keyword>
<dbReference type="NCBIfam" id="TIGR01317">
    <property type="entry name" value="GOGAT_sm_gam"/>
    <property type="match status" value="1"/>
</dbReference>
<evidence type="ECO:0000313" key="8">
    <source>
        <dbReference type="Proteomes" id="UP000183028"/>
    </source>
</evidence>
<dbReference type="RefSeq" id="WP_074731827.1">
    <property type="nucleotide sequence ID" value="NZ_FNYK01000017.1"/>
</dbReference>
<evidence type="ECO:0000256" key="4">
    <source>
        <dbReference type="ARBA" id="ARBA00029440"/>
    </source>
</evidence>
<dbReference type="OrthoDB" id="9803192at2"/>
<keyword evidence="8" id="KW-1185">Reference proteome</keyword>
<evidence type="ECO:0000313" key="7">
    <source>
        <dbReference type="EMBL" id="SEI69492.1"/>
    </source>
</evidence>
<dbReference type="GO" id="GO:0016639">
    <property type="term" value="F:oxidoreductase activity, acting on the CH-NH2 group of donors, NAD or NADP as acceptor"/>
    <property type="evidence" value="ECO:0007669"/>
    <property type="project" value="InterPro"/>
</dbReference>
<dbReference type="AlphaFoldDB" id="A0A1H6T111"/>
<dbReference type="Pfam" id="PF14691">
    <property type="entry name" value="Fer4_20"/>
    <property type="match status" value="1"/>
</dbReference>
<evidence type="ECO:0000259" key="5">
    <source>
        <dbReference type="Pfam" id="PF07992"/>
    </source>
</evidence>
<proteinExistence type="predicted"/>
<dbReference type="Gene3D" id="3.50.50.60">
    <property type="entry name" value="FAD/NAD(P)-binding domain"/>
    <property type="match status" value="2"/>
</dbReference>
<dbReference type="GO" id="GO:0051536">
    <property type="term" value="F:iron-sulfur cluster binding"/>
    <property type="evidence" value="ECO:0007669"/>
    <property type="project" value="InterPro"/>
</dbReference>
<dbReference type="STRING" id="322505.SAMN04487836_10919"/>
<reference evidence="8" key="1">
    <citation type="submission" date="2016-10" db="EMBL/GenBank/DDBJ databases">
        <authorList>
            <person name="Varghese N."/>
        </authorList>
    </citation>
    <scope>NUCLEOTIDE SEQUENCE [LARGE SCALE GENOMIC DNA]</scope>
    <source>
        <strain evidence="8">DSM 20406</strain>
    </source>
</reference>
<dbReference type="PANTHER" id="PTHR43100">
    <property type="entry name" value="GLUTAMATE SYNTHASE [NADPH] SMALL CHAIN"/>
    <property type="match status" value="1"/>
</dbReference>
<gene>
    <name evidence="7" type="ORF">SAMN04487834_101723</name>
</gene>
<name>A0A1H6T111_9FIRM</name>
<dbReference type="InterPro" id="IPR036188">
    <property type="entry name" value="FAD/NAD-bd_sf"/>
</dbReference>
<keyword evidence="2" id="KW-0560">Oxidoreductase</keyword>
<dbReference type="SUPFAM" id="SSF51971">
    <property type="entry name" value="Nucleotide-binding domain"/>
    <property type="match status" value="1"/>
</dbReference>
<protein>
    <submittedName>
        <fullName evidence="7">Glutamate synthase (NADPH/NADH) small chain</fullName>
    </submittedName>
</protein>
<dbReference type="eggNOG" id="COG0493">
    <property type="taxonomic scope" value="Bacteria"/>
</dbReference>
<sequence length="482" mass="53479">MGKPTGFMEYTRHTNPERAIDERIKDYFEFHSSLDEQERKTQAARCMDCGVPYCQSAMEIKHRVVGCPLHNLIPEWNDEIYHGHLNHALSRLLKTNNFPEFTSRVCPALCEKACLCGVNDSPVTIHDNENFIIESAFKNALMTPRIPVVRSSKKVAVIGSGPSGLAVADSLNHRGHHVDVYERDDRIGGLLMYGIPNMKLDKSVIDRRLELMEAEGVVFKTGVNVGKDITKEELLKEYDAVVLCVGSKQARTLPNVKVAKNVMFAVDYLAHSTKNVLANKADNQAKGKHVVIVGGGDTGNDCVATAIRQQAKSVVQLEMMSEPPHERTADNPWPEWPNVKKTDYGQQEAIHVFGNDPRIYNTTVKEVIEEKGVMKKIKIVQVKFENGKLTEVAGSEKVIDCDLLIIAAGFTGAESYVTKAFNLKTTPRNTILTNDAYQCGDTPIFAAGDGHRGQSLVVWAIAEGRNCAANVDRYLMGYTTME</sequence>
<evidence type="ECO:0000256" key="1">
    <source>
        <dbReference type="ARBA" id="ARBA00022605"/>
    </source>
</evidence>
<feature type="domain" description="Dihydroprymidine dehydrogenase" evidence="6">
    <location>
        <begin position="24"/>
        <end position="139"/>
    </location>
</feature>
<comment type="pathway">
    <text evidence="4">Amino-acid biosynthesis.</text>
</comment>
<accession>A0A1H6T111</accession>
<dbReference type="InterPro" id="IPR028261">
    <property type="entry name" value="DPD_II"/>
</dbReference>
<dbReference type="InterPro" id="IPR006005">
    <property type="entry name" value="Glut_synth_ssu1"/>
</dbReference>
<evidence type="ECO:0000256" key="2">
    <source>
        <dbReference type="ARBA" id="ARBA00023002"/>
    </source>
</evidence>
<feature type="domain" description="FAD/NAD(P)-binding" evidence="5">
    <location>
        <begin position="153"/>
        <end position="464"/>
    </location>
</feature>
<dbReference type="Proteomes" id="UP000183028">
    <property type="component" value="Unassembled WGS sequence"/>
</dbReference>
<dbReference type="Pfam" id="PF07992">
    <property type="entry name" value="Pyr_redox_2"/>
    <property type="match status" value="1"/>
</dbReference>
<organism evidence="7 8">
    <name type="scientific">Sharpea azabuensis</name>
    <dbReference type="NCBI Taxonomy" id="322505"/>
    <lineage>
        <taxon>Bacteria</taxon>
        <taxon>Bacillati</taxon>
        <taxon>Bacillota</taxon>
        <taxon>Erysipelotrichia</taxon>
        <taxon>Erysipelotrichales</taxon>
        <taxon>Coprobacillaceae</taxon>
        <taxon>Sharpea</taxon>
    </lineage>
</organism>
<dbReference type="Gene3D" id="1.10.1060.10">
    <property type="entry name" value="Alpha-helical ferredoxin"/>
    <property type="match status" value="1"/>
</dbReference>
<dbReference type="InterPro" id="IPR009051">
    <property type="entry name" value="Helical_ferredxn"/>
</dbReference>
<keyword evidence="3" id="KW-0314">Glutamate biosynthesis</keyword>
<evidence type="ECO:0000256" key="3">
    <source>
        <dbReference type="ARBA" id="ARBA00023164"/>
    </source>
</evidence>
<dbReference type="InterPro" id="IPR051394">
    <property type="entry name" value="Glutamate_Synthase"/>
</dbReference>
<dbReference type="PANTHER" id="PTHR43100:SF3">
    <property type="entry name" value="FAD_NAD(P)-BINDING DOMAIN-CONTAINING PROTEIN"/>
    <property type="match status" value="1"/>
</dbReference>
<dbReference type="EMBL" id="FNYK01000017">
    <property type="protein sequence ID" value="SEI69492.1"/>
    <property type="molecule type" value="Genomic_DNA"/>
</dbReference>
<dbReference type="SUPFAM" id="SSF46548">
    <property type="entry name" value="alpha-helical ferredoxin"/>
    <property type="match status" value="1"/>
</dbReference>
<dbReference type="PRINTS" id="PR00419">
    <property type="entry name" value="ADXRDTASE"/>
</dbReference>
<evidence type="ECO:0000259" key="6">
    <source>
        <dbReference type="Pfam" id="PF14691"/>
    </source>
</evidence>
<dbReference type="InterPro" id="IPR023753">
    <property type="entry name" value="FAD/NAD-binding_dom"/>
</dbReference>
<dbReference type="GO" id="GO:0006537">
    <property type="term" value="P:glutamate biosynthetic process"/>
    <property type="evidence" value="ECO:0007669"/>
    <property type="project" value="UniProtKB-KW"/>
</dbReference>